<evidence type="ECO:0000313" key="3">
    <source>
        <dbReference type="Proteomes" id="UP001213972"/>
    </source>
</evidence>
<evidence type="ECO:0000313" key="2">
    <source>
        <dbReference type="EMBL" id="WEK12870.1"/>
    </source>
</evidence>
<gene>
    <name evidence="2" type="ORF">P0Y48_10390</name>
</gene>
<dbReference type="AlphaFoldDB" id="A0AAJ5W1V0"/>
<sequence>MTVTPPDVDARRRDAVRSAAEYAARWFAFAGEHREVPGIQAAIRYRGELVLEFAWGSADLETGEQLTTESLFRIASHSKTFTATAVFQLAERGALRLDDTVSQWVPELADSDLASITVRELLAHQGGVVRDGRDADYWQRGAAFPDRERIVDICRAEGRIFARNEHFKYSNVAYSVLGLIIEAASGTDYDTFTRENICRPLGLERSGSEWQSARADEYAAGHTARFALKGTRRVIPHVDTRAMAAATGWFSTATETTAYLAAHALGDDRLLGDDSKRQAQYRVSRIDIGGAHRHYGLGFELFELDGDLLVGHSGGYPGHITRTWLDPENDLVVSVFTNAIDGPADTLATGAVALLRLALSHADDDDRVDGVEGRYASLWSVLDLAHLGGATFALHPQLDDPARFAEKVETDADGTLRMPARASFGAAGEPVEVARSGSGAVESITWSGMTMWPFDVFTDAMAQPEPGRLLEGMAL</sequence>
<dbReference type="InterPro" id="IPR001466">
    <property type="entry name" value="Beta-lactam-related"/>
</dbReference>
<protein>
    <submittedName>
        <fullName evidence="2">Serine hydrolase</fullName>
    </submittedName>
</protein>
<organism evidence="2 3">
    <name type="scientific">Candidatus Microbacterium phytovorans</name>
    <dbReference type="NCBI Taxonomy" id="3121374"/>
    <lineage>
        <taxon>Bacteria</taxon>
        <taxon>Bacillati</taxon>
        <taxon>Actinomycetota</taxon>
        <taxon>Actinomycetes</taxon>
        <taxon>Micrococcales</taxon>
        <taxon>Microbacteriaceae</taxon>
        <taxon>Microbacterium</taxon>
    </lineage>
</organism>
<dbReference type="GO" id="GO:0016787">
    <property type="term" value="F:hydrolase activity"/>
    <property type="evidence" value="ECO:0007669"/>
    <property type="project" value="UniProtKB-KW"/>
</dbReference>
<dbReference type="Gene3D" id="3.40.710.10">
    <property type="entry name" value="DD-peptidase/beta-lactamase superfamily"/>
    <property type="match status" value="1"/>
</dbReference>
<keyword evidence="2" id="KW-0378">Hydrolase</keyword>
<dbReference type="PANTHER" id="PTHR46825">
    <property type="entry name" value="D-ALANYL-D-ALANINE-CARBOXYPEPTIDASE/ENDOPEPTIDASE AMPH"/>
    <property type="match status" value="1"/>
</dbReference>
<proteinExistence type="predicted"/>
<feature type="domain" description="Beta-lactamase-related" evidence="1">
    <location>
        <begin position="30"/>
        <end position="346"/>
    </location>
</feature>
<reference evidence="2" key="1">
    <citation type="submission" date="2023-03" db="EMBL/GenBank/DDBJ databases">
        <title>Andean soil-derived lignocellulolytic bacterial consortium as a source of novel taxa and putative plastic-active enzymes.</title>
        <authorList>
            <person name="Diaz-Garcia L."/>
            <person name="Chuvochina M."/>
            <person name="Feuerriegel G."/>
            <person name="Bunk B."/>
            <person name="Sproer C."/>
            <person name="Streit W.R."/>
            <person name="Rodriguez L.M."/>
            <person name="Overmann J."/>
            <person name="Jimenez D.J."/>
        </authorList>
    </citation>
    <scope>NUCLEOTIDE SEQUENCE</scope>
    <source>
        <strain evidence="2">MAG 4610</strain>
    </source>
</reference>
<evidence type="ECO:0000259" key="1">
    <source>
        <dbReference type="Pfam" id="PF00144"/>
    </source>
</evidence>
<dbReference type="InterPro" id="IPR050491">
    <property type="entry name" value="AmpC-like"/>
</dbReference>
<dbReference type="Proteomes" id="UP001213972">
    <property type="component" value="Chromosome"/>
</dbReference>
<dbReference type="SUPFAM" id="SSF56601">
    <property type="entry name" value="beta-lactamase/transpeptidase-like"/>
    <property type="match status" value="1"/>
</dbReference>
<dbReference type="EMBL" id="CP119321">
    <property type="protein sequence ID" value="WEK12870.1"/>
    <property type="molecule type" value="Genomic_DNA"/>
</dbReference>
<name>A0AAJ5W1V0_9MICO</name>
<dbReference type="Pfam" id="PF00144">
    <property type="entry name" value="Beta-lactamase"/>
    <property type="match status" value="1"/>
</dbReference>
<dbReference type="InterPro" id="IPR012338">
    <property type="entry name" value="Beta-lactam/transpept-like"/>
</dbReference>
<accession>A0AAJ5W1V0</accession>
<dbReference type="PANTHER" id="PTHR46825:SF9">
    <property type="entry name" value="BETA-LACTAMASE-RELATED DOMAIN-CONTAINING PROTEIN"/>
    <property type="match status" value="1"/>
</dbReference>